<reference evidence="7" key="1">
    <citation type="journal article" date="2014" name="Int. J. Syst. Evol. Microbiol.">
        <title>Complete genome sequence of Corynebacterium casei LMG S-19264T (=DSM 44701T), isolated from a smear-ripened cheese.</title>
        <authorList>
            <consortium name="US DOE Joint Genome Institute (JGI-PGF)"/>
            <person name="Walter F."/>
            <person name="Albersmeier A."/>
            <person name="Kalinowski J."/>
            <person name="Ruckert C."/>
        </authorList>
    </citation>
    <scope>NUCLEOTIDE SEQUENCE</scope>
    <source>
        <strain evidence="7">JCM 4956</strain>
    </source>
</reference>
<dbReference type="AlphaFoldDB" id="A0A918U3L0"/>
<dbReference type="Gene3D" id="3.40.50.740">
    <property type="match status" value="1"/>
</dbReference>
<name>A0A918U3L0_9ACTN</name>
<feature type="compositionally biased region" description="Low complexity" evidence="5">
    <location>
        <begin position="541"/>
        <end position="584"/>
    </location>
</feature>
<evidence type="ECO:0000256" key="2">
    <source>
        <dbReference type="ARBA" id="ARBA00022723"/>
    </source>
</evidence>
<dbReference type="SUPFAM" id="SSF50692">
    <property type="entry name" value="ADC-like"/>
    <property type="match status" value="1"/>
</dbReference>
<dbReference type="GO" id="GO:0003954">
    <property type="term" value="F:NADH dehydrogenase activity"/>
    <property type="evidence" value="ECO:0007669"/>
    <property type="project" value="TreeGrafter"/>
</dbReference>
<evidence type="ECO:0000313" key="8">
    <source>
        <dbReference type="Proteomes" id="UP000645555"/>
    </source>
</evidence>
<proteinExistence type="predicted"/>
<reference evidence="7" key="2">
    <citation type="submission" date="2020-09" db="EMBL/GenBank/DDBJ databases">
        <authorList>
            <person name="Sun Q."/>
            <person name="Ohkuma M."/>
        </authorList>
    </citation>
    <scope>NUCLEOTIDE SEQUENCE</scope>
    <source>
        <strain evidence="7">JCM 4956</strain>
    </source>
</reference>
<evidence type="ECO:0000256" key="5">
    <source>
        <dbReference type="SAM" id="MobiDB-lite"/>
    </source>
</evidence>
<dbReference type="Pfam" id="PF04879">
    <property type="entry name" value="Molybdop_Fe4S4"/>
    <property type="match status" value="1"/>
</dbReference>
<feature type="region of interest" description="Disordered" evidence="5">
    <location>
        <begin position="541"/>
        <end position="631"/>
    </location>
</feature>
<evidence type="ECO:0000256" key="4">
    <source>
        <dbReference type="ARBA" id="ARBA00023014"/>
    </source>
</evidence>
<dbReference type="Gene3D" id="3.40.228.10">
    <property type="entry name" value="Dimethylsulfoxide Reductase, domain 2"/>
    <property type="match status" value="1"/>
</dbReference>
<dbReference type="Proteomes" id="UP000645555">
    <property type="component" value="Unassembled WGS sequence"/>
</dbReference>
<evidence type="ECO:0000313" key="7">
    <source>
        <dbReference type="EMBL" id="GGX86420.1"/>
    </source>
</evidence>
<keyword evidence="2" id="KW-0479">Metal-binding</keyword>
<dbReference type="InterPro" id="IPR006657">
    <property type="entry name" value="MoPterin_dinucl-bd_dom"/>
</dbReference>
<dbReference type="SMART" id="SM00926">
    <property type="entry name" value="Molybdop_Fe4S4"/>
    <property type="match status" value="1"/>
</dbReference>
<dbReference type="EMBL" id="BMWD01000027">
    <property type="protein sequence ID" value="GGX86420.1"/>
    <property type="molecule type" value="Genomic_DNA"/>
</dbReference>
<evidence type="ECO:0000256" key="3">
    <source>
        <dbReference type="ARBA" id="ARBA00023004"/>
    </source>
</evidence>
<dbReference type="PANTHER" id="PTHR43105">
    <property type="entry name" value="RESPIRATORY NITRATE REDUCTASE"/>
    <property type="match status" value="1"/>
</dbReference>
<dbReference type="CDD" id="cd00508">
    <property type="entry name" value="MopB_CT_Fdh-Nap-like"/>
    <property type="match status" value="1"/>
</dbReference>
<dbReference type="InterPro" id="IPR009010">
    <property type="entry name" value="Asp_de-COase-like_dom_sf"/>
</dbReference>
<dbReference type="Gene3D" id="2.20.25.90">
    <property type="entry name" value="ADC-like domains"/>
    <property type="match status" value="1"/>
</dbReference>
<dbReference type="Pfam" id="PF00384">
    <property type="entry name" value="Molybdopterin"/>
    <property type="match status" value="1"/>
</dbReference>
<dbReference type="Gene3D" id="2.40.40.20">
    <property type="match status" value="1"/>
</dbReference>
<dbReference type="SUPFAM" id="SSF53706">
    <property type="entry name" value="Formate dehydrogenase/DMSO reductase, domains 1-3"/>
    <property type="match status" value="1"/>
</dbReference>
<dbReference type="PANTHER" id="PTHR43105:SF10">
    <property type="entry name" value="NADH-QUINONE OXIDOREDUCTASE SUBUNIT G"/>
    <property type="match status" value="1"/>
</dbReference>
<dbReference type="PROSITE" id="PS51669">
    <property type="entry name" value="4FE4S_MOW_BIS_MGD"/>
    <property type="match status" value="1"/>
</dbReference>
<keyword evidence="8" id="KW-1185">Reference proteome</keyword>
<dbReference type="Pfam" id="PF01568">
    <property type="entry name" value="Molydop_binding"/>
    <property type="match status" value="1"/>
</dbReference>
<sequence>MRRTLGGMDTSATPTHCPYCALQCGMNLTPVAGGGVVEVSERVDFPVNRGALCGKGRTAPALLSRAVRLTRPLVRRSGVLEPAGWDEALDRVAEGLSRTRSRYGPDACGVFGGGGLTNEKAYALGKFARVVLGTSQIDYNGRFCMSSAAAGGIKAFGLDRGLPFPLEDIPATGCVVLVGSNLAETMPPALRYLTELRENGGRLIVVDPRRTRTAEQADLHLAPRPGTDLALALGLLHLVVAEGRTDEAYIAERTSGWEAARAAAMAHWPEYVERITGVSVPQLREAVRMFCEPESAMVLTARGPEQHSKGTDTVGAWINLCLATGRPGRPRSGYGCLTGQGNGQGGREHGQKADQLPGYRKLDDPAARRHVAEVWGVDPDSLPGPGRSAYELLDAMGTDIRSLLLMASNPVVSAPRAAHVEERLRSLDFLAVADVVLSETAELADVVLPVTQWAEESGTTTNLEGRVLLRRRAVAPPEGVRSDLYVLHELADRLGVEKGFPTDPEEVFEELRRASAGGPADYSGITYRRLAEENGVFWPCPAEAPEAADAPAGPHPRATGPRATAPGTTGPQAEGPATTGPRAAGPGGGGAWDGAEPASDVLPEGSPERRAGPEDAGAGTAGVPSHPGTPRLFLDRFATPDGRARFVAVNHRPLAEEPDDEYPVLLTTGRVVAQYQSGAQTRRVDELNAAAPGPFVELHPRLAGRLGVAEGDPLAVVSRRGRAVAPARITASIRPDTVFMPFHWPGEGRANTLTNPALDPTSRMPEFKACAVRVERADPQGGTGRAERPGG</sequence>
<keyword evidence="3" id="KW-0408">Iron</keyword>
<dbReference type="GO" id="GO:0046872">
    <property type="term" value="F:metal ion binding"/>
    <property type="evidence" value="ECO:0007669"/>
    <property type="project" value="UniProtKB-KW"/>
</dbReference>
<organism evidence="7 8">
    <name type="scientific">Streptomyces fructofermentans</name>
    <dbReference type="NCBI Taxonomy" id="152141"/>
    <lineage>
        <taxon>Bacteria</taxon>
        <taxon>Bacillati</taxon>
        <taxon>Actinomycetota</taxon>
        <taxon>Actinomycetes</taxon>
        <taxon>Kitasatosporales</taxon>
        <taxon>Streptomycetaceae</taxon>
        <taxon>Streptomyces</taxon>
    </lineage>
</organism>
<dbReference type="InterPro" id="IPR006963">
    <property type="entry name" value="Mopterin_OxRdtase_4Fe-4S_dom"/>
</dbReference>
<keyword evidence="4" id="KW-0411">Iron-sulfur</keyword>
<evidence type="ECO:0000256" key="1">
    <source>
        <dbReference type="ARBA" id="ARBA00022485"/>
    </source>
</evidence>
<dbReference type="GO" id="GO:0043546">
    <property type="term" value="F:molybdopterin cofactor binding"/>
    <property type="evidence" value="ECO:0007669"/>
    <property type="project" value="InterPro"/>
</dbReference>
<evidence type="ECO:0000259" key="6">
    <source>
        <dbReference type="PROSITE" id="PS51669"/>
    </source>
</evidence>
<dbReference type="GO" id="GO:0051539">
    <property type="term" value="F:4 iron, 4 sulfur cluster binding"/>
    <property type="evidence" value="ECO:0007669"/>
    <property type="project" value="UniProtKB-KW"/>
</dbReference>
<accession>A0A918U3L0</accession>
<feature type="domain" description="4Fe-4S Mo/W bis-MGD-type" evidence="6">
    <location>
        <begin position="10"/>
        <end position="67"/>
    </location>
</feature>
<protein>
    <submittedName>
        <fullName evidence="7">Nitrite reductase</fullName>
    </submittedName>
</protein>
<dbReference type="GO" id="GO:0022904">
    <property type="term" value="P:respiratory electron transport chain"/>
    <property type="evidence" value="ECO:0007669"/>
    <property type="project" value="TreeGrafter"/>
</dbReference>
<keyword evidence="1" id="KW-0004">4Fe-4S</keyword>
<comment type="caution">
    <text evidence="7">The sequence shown here is derived from an EMBL/GenBank/DDBJ whole genome shotgun (WGS) entry which is preliminary data.</text>
</comment>
<dbReference type="InterPro" id="IPR050123">
    <property type="entry name" value="Prok_molybdopt-oxidoreductase"/>
</dbReference>
<dbReference type="GO" id="GO:0016020">
    <property type="term" value="C:membrane"/>
    <property type="evidence" value="ECO:0007669"/>
    <property type="project" value="TreeGrafter"/>
</dbReference>
<dbReference type="InterPro" id="IPR006656">
    <property type="entry name" value="Mopterin_OxRdtase"/>
</dbReference>
<gene>
    <name evidence="7" type="ORF">GCM10010515_62380</name>
</gene>